<dbReference type="InterPro" id="IPR036046">
    <property type="entry name" value="Acylphosphatase-like_dom_sf"/>
</dbReference>
<dbReference type="PANTHER" id="PTHR42959:SF1">
    <property type="entry name" value="CARBAMOYLTRANSFERASE HYPF"/>
    <property type="match status" value="1"/>
</dbReference>
<accession>X1EQR0</accession>
<feature type="non-terminal residue" evidence="2">
    <location>
        <position position="281"/>
    </location>
</feature>
<evidence type="ECO:0000313" key="2">
    <source>
        <dbReference type="EMBL" id="GAH34937.1"/>
    </source>
</evidence>
<dbReference type="InterPro" id="IPR017968">
    <property type="entry name" value="Acylphosphatase_CS"/>
</dbReference>
<feature type="domain" description="Acylphosphatase-like" evidence="1">
    <location>
        <begin position="9"/>
        <end position="95"/>
    </location>
</feature>
<name>X1EQR0_9ZZZZ</name>
<comment type="caution">
    <text evidence="2">The sequence shown here is derived from an EMBL/GenBank/DDBJ whole genome shotgun (WGS) entry which is preliminary data.</text>
</comment>
<dbReference type="PROSITE" id="PS00150">
    <property type="entry name" value="ACYLPHOSPHATASE_1"/>
    <property type="match status" value="1"/>
</dbReference>
<dbReference type="PANTHER" id="PTHR42959">
    <property type="entry name" value="CARBAMOYLTRANSFERASE"/>
    <property type="match status" value="1"/>
</dbReference>
<dbReference type="AlphaFoldDB" id="X1EQR0"/>
<dbReference type="PROSITE" id="PS51160">
    <property type="entry name" value="ACYLPHOSPHATASE_3"/>
    <property type="match status" value="1"/>
</dbReference>
<dbReference type="InterPro" id="IPR006070">
    <property type="entry name" value="Sua5-like_dom"/>
</dbReference>
<evidence type="ECO:0000259" key="1">
    <source>
        <dbReference type="PROSITE" id="PS51160"/>
    </source>
</evidence>
<dbReference type="GO" id="GO:0051604">
    <property type="term" value="P:protein maturation"/>
    <property type="evidence" value="ECO:0007669"/>
    <property type="project" value="TreeGrafter"/>
</dbReference>
<reference evidence="2" key="1">
    <citation type="journal article" date="2014" name="Front. Microbiol.">
        <title>High frequency of phylogenetically diverse reductive dehalogenase-homologous genes in deep subseafloor sedimentary metagenomes.</title>
        <authorList>
            <person name="Kawai M."/>
            <person name="Futagami T."/>
            <person name="Toyoda A."/>
            <person name="Takaki Y."/>
            <person name="Nishi S."/>
            <person name="Hori S."/>
            <person name="Arai W."/>
            <person name="Tsubouchi T."/>
            <person name="Morono Y."/>
            <person name="Uchiyama I."/>
            <person name="Ito T."/>
            <person name="Fujiyama A."/>
            <person name="Inagaki F."/>
            <person name="Takami H."/>
        </authorList>
    </citation>
    <scope>NUCLEOTIDE SEQUENCE</scope>
    <source>
        <strain evidence="2">Expedition CK06-06</strain>
    </source>
</reference>
<dbReference type="Pfam" id="PF00708">
    <property type="entry name" value="Acylphosphatase"/>
    <property type="match status" value="1"/>
</dbReference>
<dbReference type="Pfam" id="PF07503">
    <property type="entry name" value="zf-HYPF"/>
    <property type="match status" value="2"/>
</dbReference>
<dbReference type="Pfam" id="PF01300">
    <property type="entry name" value="Sua5_yciO_yrdC"/>
    <property type="match status" value="1"/>
</dbReference>
<dbReference type="EMBL" id="BARU01006649">
    <property type="protein sequence ID" value="GAH34937.1"/>
    <property type="molecule type" value="Genomic_DNA"/>
</dbReference>
<dbReference type="InterPro" id="IPR017945">
    <property type="entry name" value="DHBP_synth_RibB-like_a/b_dom"/>
</dbReference>
<dbReference type="GO" id="GO:0008270">
    <property type="term" value="F:zinc ion binding"/>
    <property type="evidence" value="ECO:0007669"/>
    <property type="project" value="InterPro"/>
</dbReference>
<dbReference type="InterPro" id="IPR001792">
    <property type="entry name" value="Acylphosphatase-like_dom"/>
</dbReference>
<dbReference type="SUPFAM" id="SSF54975">
    <property type="entry name" value="Acylphosphatase/BLUF domain-like"/>
    <property type="match status" value="1"/>
</dbReference>
<sequence length="281" mass="32322">MVKKNNILRYRINIKGVVQGVGFRPFIYRLAKENKLYGWVLNSSEGVVIEVEGESENLNLFIKNIKEKAPPMAKIDELSLEEIEPVYRKKFEIKRSVKEKGKYQLISPDVAICEDCLNELFDKNDRRYLYPFINCTNCGPRFTIIKDMPYDRPKTTMSKFIMCEDCQKEYDDPLSRRFHAQPNACPICGPHLWLADSKGRLVNDINPVDEASNLLKNKIIIGVKGLGGFQLACDATSNDAVKKLRMKKHRPVKPFAVMVRNIDQVKEICFVNEDEEKLLTG</sequence>
<organism evidence="2">
    <name type="scientific">marine sediment metagenome</name>
    <dbReference type="NCBI Taxonomy" id="412755"/>
    <lineage>
        <taxon>unclassified sequences</taxon>
        <taxon>metagenomes</taxon>
        <taxon>ecological metagenomes</taxon>
    </lineage>
</organism>
<dbReference type="Gene3D" id="3.90.870.50">
    <property type="match status" value="1"/>
</dbReference>
<gene>
    <name evidence="2" type="ORF">S03H2_13091</name>
</gene>
<dbReference type="InterPro" id="IPR011125">
    <property type="entry name" value="Znf_HypF"/>
</dbReference>
<proteinExistence type="predicted"/>
<dbReference type="SUPFAM" id="SSF55821">
    <property type="entry name" value="YrdC/RibB"/>
    <property type="match status" value="1"/>
</dbReference>
<dbReference type="InterPro" id="IPR051060">
    <property type="entry name" value="Carbamoyltrans_HypF-like"/>
</dbReference>
<protein>
    <recommendedName>
        <fullName evidence="1">Acylphosphatase-like domain-containing protein</fullName>
    </recommendedName>
</protein>
<dbReference type="GO" id="GO:0003725">
    <property type="term" value="F:double-stranded RNA binding"/>
    <property type="evidence" value="ECO:0007669"/>
    <property type="project" value="InterPro"/>
</dbReference>
<dbReference type="GO" id="GO:0016743">
    <property type="term" value="F:carboxyl- or carbamoyltransferase activity"/>
    <property type="evidence" value="ECO:0007669"/>
    <property type="project" value="TreeGrafter"/>
</dbReference>